<dbReference type="PANTHER" id="PTHR36121">
    <property type="entry name" value="PROTEIN SXY"/>
    <property type="match status" value="1"/>
</dbReference>
<reference evidence="2 3" key="1">
    <citation type="submission" date="2017-06" db="EMBL/GenBank/DDBJ databases">
        <title>Investigating the central metabolism of Clostridium thermosuccinogenes.</title>
        <authorList>
            <person name="Koendjbiharie J.G."/>
            <person name="van Kranenburg R."/>
        </authorList>
    </citation>
    <scope>NUCLEOTIDE SEQUENCE [LARGE SCALE GENOMIC DNA]</scope>
    <source>
        <strain evidence="2 3">DSM 5806</strain>
    </source>
</reference>
<evidence type="ECO:0000259" key="1">
    <source>
        <dbReference type="Pfam" id="PF04994"/>
    </source>
</evidence>
<name>A0A2K2F9X7_9CLOT</name>
<proteinExistence type="predicted"/>
<sequence length="84" mass="9527">MGKLSELPNIGKTLEKRLVKAGIKDAEDLKQIGSKQAFIKLRLLEGDTCFNSLCALEGAIQGIRWHNLDCETKEELKRFFDSFK</sequence>
<dbReference type="OrthoDB" id="9796798at2"/>
<dbReference type="AlphaFoldDB" id="A0A2K2F9X7"/>
<gene>
    <name evidence="2" type="ORF">CDQ84_14715</name>
</gene>
<evidence type="ECO:0000313" key="2">
    <source>
        <dbReference type="EMBL" id="PNT96736.1"/>
    </source>
</evidence>
<dbReference type="Gene3D" id="1.10.150.20">
    <property type="entry name" value="5' to 3' exonuclease, C-terminal subdomain"/>
    <property type="match status" value="1"/>
</dbReference>
<dbReference type="InterPro" id="IPR007077">
    <property type="entry name" value="TfoX_C"/>
</dbReference>
<protein>
    <submittedName>
        <fullName evidence="2">Competence protein TfoX</fullName>
    </submittedName>
</protein>
<feature type="domain" description="TfoX C-terminal" evidence="1">
    <location>
        <begin position="3"/>
        <end position="78"/>
    </location>
</feature>
<dbReference type="Proteomes" id="UP000236151">
    <property type="component" value="Unassembled WGS sequence"/>
</dbReference>
<dbReference type="Pfam" id="PF04994">
    <property type="entry name" value="TfoX_C"/>
    <property type="match status" value="1"/>
</dbReference>
<dbReference type="PANTHER" id="PTHR36121:SF1">
    <property type="entry name" value="PROTEIN SXY"/>
    <property type="match status" value="1"/>
</dbReference>
<comment type="caution">
    <text evidence="2">The sequence shown here is derived from an EMBL/GenBank/DDBJ whole genome shotgun (WGS) entry which is preliminary data.</text>
</comment>
<dbReference type="InterPro" id="IPR047525">
    <property type="entry name" value="TfoX-like"/>
</dbReference>
<organism evidence="2 3">
    <name type="scientific">Clostridium thermosuccinogenes</name>
    <dbReference type="NCBI Taxonomy" id="84032"/>
    <lineage>
        <taxon>Bacteria</taxon>
        <taxon>Bacillati</taxon>
        <taxon>Bacillota</taxon>
        <taxon>Clostridia</taxon>
        <taxon>Eubacteriales</taxon>
        <taxon>Clostridiaceae</taxon>
        <taxon>Clostridium</taxon>
    </lineage>
</organism>
<keyword evidence="3" id="KW-1185">Reference proteome</keyword>
<dbReference type="KEGG" id="cthd:CDO33_12265"/>
<evidence type="ECO:0000313" key="3">
    <source>
        <dbReference type="Proteomes" id="UP000236151"/>
    </source>
</evidence>
<accession>A0A2K2F9X7</accession>
<dbReference type="RefSeq" id="WP_103082492.1">
    <property type="nucleotide sequence ID" value="NZ_CP021850.1"/>
</dbReference>
<dbReference type="EMBL" id="NIOJ01000045">
    <property type="protein sequence ID" value="PNT96736.1"/>
    <property type="molecule type" value="Genomic_DNA"/>
</dbReference>